<dbReference type="SUPFAM" id="SSF81891">
    <property type="entry name" value="Poly A polymerase C-terminal region-like"/>
    <property type="match status" value="1"/>
</dbReference>
<proteinExistence type="inferred from homology"/>
<dbReference type="GO" id="GO:0016779">
    <property type="term" value="F:nucleotidyltransferase activity"/>
    <property type="evidence" value="ECO:0007669"/>
    <property type="project" value="UniProtKB-KW"/>
</dbReference>
<evidence type="ECO:0000256" key="4">
    <source>
        <dbReference type="ARBA" id="ARBA00022695"/>
    </source>
</evidence>
<dbReference type="EMBL" id="VIAE01000001">
    <property type="protein sequence ID" value="TVY12389.1"/>
    <property type="molecule type" value="Genomic_DNA"/>
</dbReference>
<feature type="domain" description="Poly A polymerase head" evidence="8">
    <location>
        <begin position="31"/>
        <end position="148"/>
    </location>
</feature>
<sequence length="287" mass="34290">MYINCEKKCLYKIRKAQKILKILKKRNFESFIVGGAVRDLCLGLEISEIDITTNALVTDIQKIFLCYPKGIKYGLLTIFFDGDYFDIASYRREGSYYDYRHPSTFFFISDIKEDLLRRDFTINSLLLDHKDLIIDYNNGYEDLIHKKIKTIGDSYQKLTEDVLRMMRIFYFQAKLNFDIEEKTQKILKSNIFLIQKIQPAKILEILKKIIKQKYFRKAFISFLDNNALSFLPGFQKSIMFILQNNILMINEETFFSLSFRLEPKLIDYYPFSKKEKVMFRKNIFFDD</sequence>
<comment type="cofactor">
    <cofactor evidence="1">
        <name>Mg(2+)</name>
        <dbReference type="ChEBI" id="CHEBI:18420"/>
    </cofactor>
</comment>
<dbReference type="PANTHER" id="PTHR46173:SF1">
    <property type="entry name" value="CCA TRNA NUCLEOTIDYLTRANSFERASE 1, MITOCHONDRIAL"/>
    <property type="match status" value="1"/>
</dbReference>
<dbReference type="RefSeq" id="WP_144658161.1">
    <property type="nucleotide sequence ID" value="NZ_VIAE01000001.1"/>
</dbReference>
<evidence type="ECO:0000256" key="1">
    <source>
        <dbReference type="ARBA" id="ARBA00001946"/>
    </source>
</evidence>
<accession>A0A559KJU8</accession>
<keyword evidence="10" id="KW-1185">Reference proteome</keyword>
<dbReference type="InterPro" id="IPR050264">
    <property type="entry name" value="Bact_CCA-adding_enz_type3_sf"/>
</dbReference>
<dbReference type="GO" id="GO:0008033">
    <property type="term" value="P:tRNA processing"/>
    <property type="evidence" value="ECO:0007669"/>
    <property type="project" value="UniProtKB-KW"/>
</dbReference>
<dbReference type="Gene3D" id="3.30.460.10">
    <property type="entry name" value="Beta Polymerase, domain 2"/>
    <property type="match status" value="1"/>
</dbReference>
<dbReference type="InterPro" id="IPR043519">
    <property type="entry name" value="NT_sf"/>
</dbReference>
<keyword evidence="7" id="KW-0694">RNA-binding</keyword>
<dbReference type="CDD" id="cd05398">
    <property type="entry name" value="NT_ClassII-CCAase"/>
    <property type="match status" value="1"/>
</dbReference>
<dbReference type="OrthoDB" id="9805698at2"/>
<evidence type="ECO:0000313" key="9">
    <source>
        <dbReference type="EMBL" id="TVY12389.1"/>
    </source>
</evidence>
<dbReference type="GO" id="GO:0000049">
    <property type="term" value="F:tRNA binding"/>
    <property type="evidence" value="ECO:0007669"/>
    <property type="project" value="TreeGrafter"/>
</dbReference>
<evidence type="ECO:0000313" key="10">
    <source>
        <dbReference type="Proteomes" id="UP000320078"/>
    </source>
</evidence>
<dbReference type="GO" id="GO:0046872">
    <property type="term" value="F:metal ion binding"/>
    <property type="evidence" value="ECO:0007669"/>
    <property type="project" value="UniProtKB-KW"/>
</dbReference>
<keyword evidence="4" id="KW-0548">Nucleotidyltransferase</keyword>
<evidence type="ECO:0000259" key="8">
    <source>
        <dbReference type="Pfam" id="PF01743"/>
    </source>
</evidence>
<evidence type="ECO:0000256" key="7">
    <source>
        <dbReference type="RuleBase" id="RU003953"/>
    </source>
</evidence>
<evidence type="ECO:0000256" key="6">
    <source>
        <dbReference type="ARBA" id="ARBA00022842"/>
    </source>
</evidence>
<keyword evidence="6" id="KW-0460">Magnesium</keyword>
<dbReference type="Gene3D" id="1.10.3090.10">
    <property type="entry name" value="cca-adding enzyme, domain 2"/>
    <property type="match status" value="1"/>
</dbReference>
<evidence type="ECO:0000256" key="3">
    <source>
        <dbReference type="ARBA" id="ARBA00022694"/>
    </source>
</evidence>
<evidence type="ECO:0000256" key="2">
    <source>
        <dbReference type="ARBA" id="ARBA00022679"/>
    </source>
</evidence>
<dbReference type="Pfam" id="PF01743">
    <property type="entry name" value="PolyA_pol"/>
    <property type="match status" value="1"/>
</dbReference>
<protein>
    <submittedName>
        <fullName evidence="9">Poly(A)polymerase</fullName>
    </submittedName>
</protein>
<keyword evidence="2 7" id="KW-0808">Transferase</keyword>
<dbReference type="PANTHER" id="PTHR46173">
    <property type="entry name" value="CCA TRNA NUCLEOTIDYLTRANSFERASE 1, MITOCHONDRIAL"/>
    <property type="match status" value="1"/>
</dbReference>
<name>A0A559KJU8_9MOLU</name>
<reference evidence="9 10" key="1">
    <citation type="submission" date="2019-06" db="EMBL/GenBank/DDBJ databases">
        <title>Draft Genome Sequence of Candidatus Phytoplasma pini-Related Strain MDPP: A Resource for Comparative Genomics of Gymnosperm-infecting Phytoplasmas.</title>
        <authorList>
            <person name="Cai W."/>
            <person name="Costanzo S."/>
            <person name="Shao J."/>
            <person name="Zhao Y."/>
            <person name="Davis R."/>
        </authorList>
    </citation>
    <scope>NUCLEOTIDE SEQUENCE [LARGE SCALE GENOMIC DNA]</scope>
    <source>
        <strain evidence="9 10">MDPP</strain>
    </source>
</reference>
<dbReference type="InterPro" id="IPR002646">
    <property type="entry name" value="PolA_pol_head_dom"/>
</dbReference>
<comment type="caution">
    <text evidence="9">The sequence shown here is derived from an EMBL/GenBank/DDBJ whole genome shotgun (WGS) entry which is preliminary data.</text>
</comment>
<dbReference type="SUPFAM" id="SSF81301">
    <property type="entry name" value="Nucleotidyltransferase"/>
    <property type="match status" value="1"/>
</dbReference>
<evidence type="ECO:0000256" key="5">
    <source>
        <dbReference type="ARBA" id="ARBA00022723"/>
    </source>
</evidence>
<keyword evidence="5" id="KW-0479">Metal-binding</keyword>
<comment type="similarity">
    <text evidence="7">Belongs to the tRNA nucleotidyltransferase/poly(A) polymerase family.</text>
</comment>
<dbReference type="Proteomes" id="UP000320078">
    <property type="component" value="Unassembled WGS sequence"/>
</dbReference>
<dbReference type="AlphaFoldDB" id="A0A559KJU8"/>
<organism evidence="9 10">
    <name type="scientific">Candidatus Phytoplasma pini</name>
    <dbReference type="NCBI Taxonomy" id="267362"/>
    <lineage>
        <taxon>Bacteria</taxon>
        <taxon>Bacillati</taxon>
        <taxon>Mycoplasmatota</taxon>
        <taxon>Mollicutes</taxon>
        <taxon>Acholeplasmatales</taxon>
        <taxon>Acholeplasmataceae</taxon>
        <taxon>Candidatus Phytoplasma</taxon>
    </lineage>
</organism>
<keyword evidence="3" id="KW-0819">tRNA processing</keyword>
<gene>
    <name evidence="9" type="primary">pcnB</name>
    <name evidence="9" type="ORF">MDPP_002</name>
</gene>